<dbReference type="NCBIfam" id="TIGR01907">
    <property type="entry name" value="casE_Cse3"/>
    <property type="match status" value="1"/>
</dbReference>
<proteinExistence type="predicted"/>
<gene>
    <name evidence="1" type="primary">cas6e</name>
    <name evidence="1" type="ORF">ABUW04_33340</name>
</gene>
<organism evidence="1 2">
    <name type="scientific">Streptacidiphilus jeojiensis</name>
    <dbReference type="NCBI Taxonomy" id="3229225"/>
    <lineage>
        <taxon>Bacteria</taxon>
        <taxon>Bacillati</taxon>
        <taxon>Actinomycetota</taxon>
        <taxon>Actinomycetes</taxon>
        <taxon>Kitasatosporales</taxon>
        <taxon>Streptomycetaceae</taxon>
        <taxon>Streptacidiphilus</taxon>
    </lineage>
</organism>
<dbReference type="Proteomes" id="UP001592581">
    <property type="component" value="Unassembled WGS sequence"/>
</dbReference>
<evidence type="ECO:0000313" key="1">
    <source>
        <dbReference type="EMBL" id="MFC1443134.1"/>
    </source>
</evidence>
<dbReference type="Gene3D" id="3.30.70.1200">
    <property type="entry name" value="Crispr-associated protein, domain 1"/>
    <property type="match status" value="1"/>
</dbReference>
<dbReference type="EMBL" id="JBEUKS010000015">
    <property type="protein sequence ID" value="MFC1443134.1"/>
    <property type="molecule type" value="Genomic_DNA"/>
</dbReference>
<name>A0ABV6XY14_9ACTN</name>
<keyword evidence="2" id="KW-1185">Reference proteome</keyword>
<dbReference type="SMART" id="SM01101">
    <property type="entry name" value="CRISPR_assoc"/>
    <property type="match status" value="1"/>
</dbReference>
<reference evidence="1 2" key="1">
    <citation type="submission" date="2024-06" db="EMBL/GenBank/DDBJ databases">
        <authorList>
            <person name="Lee S.D."/>
        </authorList>
    </citation>
    <scope>NUCLEOTIDE SEQUENCE [LARGE SCALE GENOMIC DNA]</scope>
    <source>
        <strain evidence="1 2">N1-10</strain>
    </source>
</reference>
<dbReference type="SUPFAM" id="SSF117987">
    <property type="entry name" value="CRISPR-associated protein"/>
    <property type="match status" value="2"/>
</dbReference>
<dbReference type="CDD" id="cd09727">
    <property type="entry name" value="Cas6_I-E"/>
    <property type="match status" value="1"/>
</dbReference>
<dbReference type="InterPro" id="IPR010179">
    <property type="entry name" value="CRISPR-assoc_prot_Cse3"/>
</dbReference>
<sequence>MTTTVTTQAPHLARLRLNGRSSAVHHDLGDAGRLHRRVQSMFPDTTNRTVTHTLYRLERDPAGPVLLVQSTIPLNSKALPNRYTEAVEHRDLAPLFTWITTGLTLRYRIDANPIHAPRAPNTRQRGTRVPLLGEEAIAWWERKAAAAGLHAQLILDTPQQPLRANRGTTPDGKPARPACVSIIRFEGIATVTDPDALRTAITTGIGQGRAFGAGLLSIAPHRP</sequence>
<comment type="caution">
    <text evidence="1">The sequence shown here is derived from an EMBL/GenBank/DDBJ whole genome shotgun (WGS) entry which is preliminary data.</text>
</comment>
<dbReference type="Pfam" id="PF08798">
    <property type="entry name" value="CRISPR_assoc"/>
    <property type="match status" value="1"/>
</dbReference>
<dbReference type="Gene3D" id="3.30.70.1210">
    <property type="entry name" value="Crispr-associated protein, domain 2"/>
    <property type="match status" value="1"/>
</dbReference>
<accession>A0ABV6XY14</accession>
<dbReference type="RefSeq" id="WP_380568186.1">
    <property type="nucleotide sequence ID" value="NZ_JBEUKS010000015.1"/>
</dbReference>
<protein>
    <submittedName>
        <fullName evidence="1">Type I-E CRISPR-associated protein Cas6/Cse3/CasE</fullName>
    </submittedName>
</protein>
<evidence type="ECO:0000313" key="2">
    <source>
        <dbReference type="Proteomes" id="UP001592581"/>
    </source>
</evidence>